<feature type="compositionally biased region" description="Polar residues" evidence="1">
    <location>
        <begin position="658"/>
        <end position="667"/>
    </location>
</feature>
<feature type="compositionally biased region" description="Basic and acidic residues" evidence="1">
    <location>
        <begin position="625"/>
        <end position="642"/>
    </location>
</feature>
<feature type="domain" description="DUF3741" evidence="2">
    <location>
        <begin position="385"/>
        <end position="413"/>
    </location>
</feature>
<protein>
    <recommendedName>
        <fullName evidence="2">DUF3741 domain-containing protein</fullName>
    </recommendedName>
</protein>
<evidence type="ECO:0000313" key="3">
    <source>
        <dbReference type="EMBL" id="KAH7567280.1"/>
    </source>
</evidence>
<sequence length="1121" mass="125946">MGWLEIRCYSTFTTSLSGGALGQSSGTLWGQGDFGQMGKPAIPELASSHLPAAGTIMAKRSDFAQKLLDDLRLRKERLAASQSSNRTKPSAADAYAQAKKNYRGSRELKTTEAAGFRNGTLQNRSSRGGNKSLIGGEATKQIVPFGRGQNSEHIGDLSMAVAFALENGGKLRRMDSSVNNSMLGFLHQLGSTSLDYDKMARRNSMDRRRPSTSNFPALSQLHIKEISKGAQKLNQILRSCSNGINFDSYSIEVGKELLKGAVNLEESLRMLVNLQEASEYMISPQRKTRITLLEEDEEEDDDNTIKNAEQKQLGLPQFSFDKRSRNYQNIHEVARNDLMLRLAAVAYPTEANFIYEKQSASHKRSASTGPNAKTSASFSEQKNRSSSSQSKPEKGRIPNVIAKLMGLDELPENVDSNYTTAKDSGSKKKAEEKLLKRTVQASTKKVKKRTENIENLAPQTPKKKVMQPNKSPAVQNTVAFQAETGLASRNTNFEVIHDRKPSWKDLEVEKPIMGSERVSIKVDKQQGNVNRLNHNIGSLKDTQEKYRDQKGVERSKMKEPALKDELQWTAPETHKRSEAAVYFQEKMGHKGGVLQTESIYTNKVLVGTRQKSPNNLGFQQPHMLRRSEPREEKRQAEEKEQQNAKQKLPMRKQKGSELISTPLSNPMHQAAASKKSFTETVDAMQSERYPSVRHHENLASKRSPTTLNVNTRSSMSKNSNQNTSPRDQEPKLMKTKAVIPSLVEKKPVHESGARKAESVKIHKREIPPKINEVMIRRGGTMQNSGRPLKNQNSIFQEVKQRSVEFHRLKEVNQVRASKTKEAELNTIKSSKSVAIIQSPIVAQEPQQKSQQASILHSPVQEENQSVKEPETLATTDSCQDITSVVMEEHQDQEPILGEDEELKSHIIESTPLSGIHQDNNSDMSYPSQLEHQKLSKPETPEPLTESENHLKQILIKSQLFLNTAEALFKLNIPYGILDAGGGRDCQDEDSRVTLDCSYEVMKRKGRKQELSVHPFVKVSITAKRARSLDDLVVELNKDVEKLKFYGRNGNAKAAIEDYLPKMLECDVHNKDPDVNSMWDLSWDEMMFAFIEKDDVVRDVERCVLTELVDEITLDLLPVHVF</sequence>
<keyword evidence="4" id="KW-1185">Reference proteome</keyword>
<dbReference type="Proteomes" id="UP000827721">
    <property type="component" value="Unassembled WGS sequence"/>
</dbReference>
<dbReference type="EMBL" id="JAFEMO010000007">
    <property type="protein sequence ID" value="KAH7567280.1"/>
    <property type="molecule type" value="Genomic_DNA"/>
</dbReference>
<feature type="compositionally biased region" description="Basic and acidic residues" evidence="1">
    <location>
        <begin position="743"/>
        <end position="760"/>
    </location>
</feature>
<organism evidence="3 4">
    <name type="scientific">Xanthoceras sorbifolium</name>
    <dbReference type="NCBI Taxonomy" id="99658"/>
    <lineage>
        <taxon>Eukaryota</taxon>
        <taxon>Viridiplantae</taxon>
        <taxon>Streptophyta</taxon>
        <taxon>Embryophyta</taxon>
        <taxon>Tracheophyta</taxon>
        <taxon>Spermatophyta</taxon>
        <taxon>Magnoliopsida</taxon>
        <taxon>eudicotyledons</taxon>
        <taxon>Gunneridae</taxon>
        <taxon>Pentapetalae</taxon>
        <taxon>rosids</taxon>
        <taxon>malvids</taxon>
        <taxon>Sapindales</taxon>
        <taxon>Sapindaceae</taxon>
        <taxon>Xanthoceroideae</taxon>
        <taxon>Xanthoceras</taxon>
    </lineage>
</organism>
<feature type="region of interest" description="Disordered" evidence="1">
    <location>
        <begin position="847"/>
        <end position="877"/>
    </location>
</feature>
<evidence type="ECO:0000259" key="2">
    <source>
        <dbReference type="Pfam" id="PF14383"/>
    </source>
</evidence>
<evidence type="ECO:0000313" key="4">
    <source>
        <dbReference type="Proteomes" id="UP000827721"/>
    </source>
</evidence>
<feature type="compositionally biased region" description="Low complexity" evidence="1">
    <location>
        <begin position="377"/>
        <end position="390"/>
    </location>
</feature>
<feature type="region of interest" description="Disordered" evidence="1">
    <location>
        <begin position="910"/>
        <end position="943"/>
    </location>
</feature>
<reference evidence="3 4" key="1">
    <citation type="submission" date="2021-02" db="EMBL/GenBank/DDBJ databases">
        <title>Plant Genome Project.</title>
        <authorList>
            <person name="Zhang R.-G."/>
        </authorList>
    </citation>
    <scope>NUCLEOTIDE SEQUENCE [LARGE SCALE GENOMIC DNA]</scope>
    <source>
        <tissue evidence="3">Leaves</tissue>
    </source>
</reference>
<feature type="compositionally biased region" description="Basic and acidic residues" evidence="1">
    <location>
        <begin position="424"/>
        <end position="433"/>
    </location>
</feature>
<gene>
    <name evidence="3" type="ORF">JRO89_XS07G0043000</name>
</gene>
<feature type="region of interest" description="Disordered" evidence="1">
    <location>
        <begin position="413"/>
        <end position="433"/>
    </location>
</feature>
<feature type="region of interest" description="Disordered" evidence="1">
    <location>
        <begin position="741"/>
        <end position="760"/>
    </location>
</feature>
<dbReference type="PANTHER" id="PTHR34282:SF1">
    <property type="entry name" value="DUF3741 DOMAIN-CONTAINING PROTEIN"/>
    <property type="match status" value="1"/>
</dbReference>
<dbReference type="Pfam" id="PF14383">
    <property type="entry name" value="VARLMGL"/>
    <property type="match status" value="1"/>
</dbReference>
<comment type="caution">
    <text evidence="3">The sequence shown here is derived from an EMBL/GenBank/DDBJ whole genome shotgun (WGS) entry which is preliminary data.</text>
</comment>
<feature type="region of interest" description="Disordered" evidence="1">
    <location>
        <begin position="610"/>
        <end position="733"/>
    </location>
</feature>
<feature type="compositionally biased region" description="Polar residues" evidence="1">
    <location>
        <begin position="700"/>
        <end position="725"/>
    </location>
</feature>
<feature type="compositionally biased region" description="Basic and acidic residues" evidence="1">
    <location>
        <begin position="930"/>
        <end position="939"/>
    </location>
</feature>
<accession>A0ABQ8HSH5</accession>
<proteinExistence type="predicted"/>
<dbReference type="PANTHER" id="PTHR34282">
    <property type="entry name" value="OS01G0228800 PROTEIN-RELATED"/>
    <property type="match status" value="1"/>
</dbReference>
<dbReference type="InterPro" id="IPR032795">
    <property type="entry name" value="DUF3741-assoc"/>
</dbReference>
<feature type="compositionally biased region" description="Polar residues" evidence="1">
    <location>
        <begin position="366"/>
        <end position="376"/>
    </location>
</feature>
<name>A0ABQ8HSH5_9ROSI</name>
<evidence type="ECO:0000256" key="1">
    <source>
        <dbReference type="SAM" id="MobiDB-lite"/>
    </source>
</evidence>
<feature type="compositionally biased region" description="Polar residues" evidence="1">
    <location>
        <begin position="414"/>
        <end position="423"/>
    </location>
</feature>
<feature type="region of interest" description="Disordered" evidence="1">
    <location>
        <begin position="359"/>
        <end position="397"/>
    </location>
</feature>
<feature type="compositionally biased region" description="Polar residues" evidence="1">
    <location>
        <begin position="910"/>
        <end position="929"/>
    </location>
</feature>